<dbReference type="InterPro" id="IPR003509">
    <property type="entry name" value="UPF0102_YraN-like"/>
</dbReference>
<evidence type="ECO:0000313" key="4">
    <source>
        <dbReference type="Proteomes" id="UP000228568"/>
    </source>
</evidence>
<comment type="similarity">
    <text evidence="1 2">Belongs to the UPF0102 family.</text>
</comment>
<dbReference type="Pfam" id="PF02021">
    <property type="entry name" value="UPF0102"/>
    <property type="match status" value="1"/>
</dbReference>
<evidence type="ECO:0000313" key="3">
    <source>
        <dbReference type="EMBL" id="PIZ95611.1"/>
    </source>
</evidence>
<reference evidence="4" key="1">
    <citation type="submission" date="2017-09" db="EMBL/GenBank/DDBJ databases">
        <title>Depth-based differentiation of microbial function through sediment-hosted aquifers and enrichment of novel symbionts in the deep terrestrial subsurface.</title>
        <authorList>
            <person name="Probst A.J."/>
            <person name="Ladd B."/>
            <person name="Jarett J.K."/>
            <person name="Geller-Mcgrath D.E."/>
            <person name="Sieber C.M.K."/>
            <person name="Emerson J.B."/>
            <person name="Anantharaman K."/>
            <person name="Thomas B.C."/>
            <person name="Malmstrom R."/>
            <person name="Stieglmeier M."/>
            <person name="Klingl A."/>
            <person name="Woyke T."/>
            <person name="Ryan C.M."/>
            <person name="Banfield J.F."/>
        </authorList>
    </citation>
    <scope>NUCLEOTIDE SEQUENCE [LARGE SCALE GENOMIC DNA]</scope>
</reference>
<proteinExistence type="inferred from homology"/>
<dbReference type="InterPro" id="IPR011856">
    <property type="entry name" value="tRNA_endonuc-like_dom_sf"/>
</dbReference>
<dbReference type="HAMAP" id="MF_00048">
    <property type="entry name" value="UPF0102"/>
    <property type="match status" value="1"/>
</dbReference>
<dbReference type="EMBL" id="PFPK01000008">
    <property type="protein sequence ID" value="PIZ95611.1"/>
    <property type="molecule type" value="Genomic_DNA"/>
</dbReference>
<dbReference type="PANTHER" id="PTHR34039">
    <property type="entry name" value="UPF0102 PROTEIN YRAN"/>
    <property type="match status" value="1"/>
</dbReference>
<dbReference type="CDD" id="cd20736">
    <property type="entry name" value="PoNe_Nuclease"/>
    <property type="match status" value="1"/>
</dbReference>
<protein>
    <recommendedName>
        <fullName evidence="2">UPF0102 protein COX81_00530</fullName>
    </recommendedName>
</protein>
<evidence type="ECO:0000256" key="2">
    <source>
        <dbReference type="HAMAP-Rule" id="MF_00048"/>
    </source>
</evidence>
<evidence type="ECO:0000256" key="1">
    <source>
        <dbReference type="ARBA" id="ARBA00006738"/>
    </source>
</evidence>
<comment type="caution">
    <text evidence="3">The sequence shown here is derived from an EMBL/GenBank/DDBJ whole genome shotgun (WGS) entry which is preliminary data.</text>
</comment>
<dbReference type="GO" id="GO:0003676">
    <property type="term" value="F:nucleic acid binding"/>
    <property type="evidence" value="ECO:0007669"/>
    <property type="project" value="InterPro"/>
</dbReference>
<sequence>MTKTKKQEIGKWGEEQAALFLIEHGYVIADRNFQIRAGEIDIIAWHKKEHFGKTLCFVEVKTRSYGEGSAERATGKSKIKKMFTTAKVYCFKNNIDMDNTPIQFEQVSVYIRSNGASEIKHYEILVV</sequence>
<gene>
    <name evidence="3" type="ORF">COX81_00530</name>
</gene>
<accession>A0A2M7V9R3</accession>
<name>A0A2M7V9R3_9BACT</name>
<dbReference type="Proteomes" id="UP000228568">
    <property type="component" value="Unassembled WGS sequence"/>
</dbReference>
<dbReference type="Gene3D" id="3.40.1350.10">
    <property type="match status" value="1"/>
</dbReference>
<organism evidence="3 4">
    <name type="scientific">Candidatus Magasanikbacteria bacterium CG_4_10_14_0_2_um_filter_37_12</name>
    <dbReference type="NCBI Taxonomy" id="1974637"/>
    <lineage>
        <taxon>Bacteria</taxon>
        <taxon>Candidatus Magasanikiibacteriota</taxon>
    </lineage>
</organism>
<dbReference type="InterPro" id="IPR011335">
    <property type="entry name" value="Restrct_endonuc-II-like"/>
</dbReference>
<dbReference type="SUPFAM" id="SSF52980">
    <property type="entry name" value="Restriction endonuclease-like"/>
    <property type="match status" value="1"/>
</dbReference>
<dbReference type="AlphaFoldDB" id="A0A2M7V9R3"/>
<dbReference type="PANTHER" id="PTHR34039:SF1">
    <property type="entry name" value="UPF0102 PROTEIN YRAN"/>
    <property type="match status" value="1"/>
</dbReference>